<keyword evidence="1" id="KW-0175">Coiled coil</keyword>
<feature type="coiled-coil region" evidence="1">
    <location>
        <begin position="24"/>
        <end position="58"/>
    </location>
</feature>
<feature type="domain" description="Azaphilone pigments biosynthesis cluster protein L N-terminal" evidence="2">
    <location>
        <begin position="1"/>
        <end position="137"/>
    </location>
</feature>
<gene>
    <name evidence="3" type="ORF">B0T17DRAFT_309535</name>
</gene>
<dbReference type="Pfam" id="PF17111">
    <property type="entry name" value="PigL_N"/>
    <property type="match status" value="1"/>
</dbReference>
<evidence type="ECO:0000313" key="3">
    <source>
        <dbReference type="EMBL" id="KAK0622031.1"/>
    </source>
</evidence>
<evidence type="ECO:0000256" key="1">
    <source>
        <dbReference type="SAM" id="Coils"/>
    </source>
</evidence>
<dbReference type="EMBL" id="JAULSR010000004">
    <property type="protein sequence ID" value="KAK0622031.1"/>
    <property type="molecule type" value="Genomic_DNA"/>
</dbReference>
<protein>
    <recommendedName>
        <fullName evidence="2">Azaphilone pigments biosynthesis cluster protein L N-terminal domain-containing protein</fullName>
    </recommendedName>
</protein>
<dbReference type="AlphaFoldDB" id="A0AA39WUY4"/>
<sequence length="138" mass="15169">MDPLSIAAGSLAVITTLAKTSCLIKEFVRTYRAARSDLSNLNQEINDLEIILHAIHDAASDETFAKAAVPMGLQDQLTTVIASCNGLVGEIFTMLDEYRSVDRFAHWASIGKKRVKEQVALLEGYRKILDMSLTAIDL</sequence>
<organism evidence="3 4">
    <name type="scientific">Bombardia bombarda</name>
    <dbReference type="NCBI Taxonomy" id="252184"/>
    <lineage>
        <taxon>Eukaryota</taxon>
        <taxon>Fungi</taxon>
        <taxon>Dikarya</taxon>
        <taxon>Ascomycota</taxon>
        <taxon>Pezizomycotina</taxon>
        <taxon>Sordariomycetes</taxon>
        <taxon>Sordariomycetidae</taxon>
        <taxon>Sordariales</taxon>
        <taxon>Lasiosphaeriaceae</taxon>
        <taxon>Bombardia</taxon>
    </lineage>
</organism>
<accession>A0AA39WUY4</accession>
<keyword evidence="4" id="KW-1185">Reference proteome</keyword>
<dbReference type="InterPro" id="IPR031348">
    <property type="entry name" value="PigL_N"/>
</dbReference>
<evidence type="ECO:0000313" key="4">
    <source>
        <dbReference type="Proteomes" id="UP001174934"/>
    </source>
</evidence>
<name>A0AA39WUY4_9PEZI</name>
<dbReference type="Proteomes" id="UP001174934">
    <property type="component" value="Unassembled WGS sequence"/>
</dbReference>
<reference evidence="3" key="1">
    <citation type="submission" date="2023-06" db="EMBL/GenBank/DDBJ databases">
        <title>Genome-scale phylogeny and comparative genomics of the fungal order Sordariales.</title>
        <authorList>
            <consortium name="Lawrence Berkeley National Laboratory"/>
            <person name="Hensen N."/>
            <person name="Bonometti L."/>
            <person name="Westerberg I."/>
            <person name="Brannstrom I.O."/>
            <person name="Guillou S."/>
            <person name="Cros-Aarteil S."/>
            <person name="Calhoun S."/>
            <person name="Haridas S."/>
            <person name="Kuo A."/>
            <person name="Mondo S."/>
            <person name="Pangilinan J."/>
            <person name="Riley R."/>
            <person name="LaButti K."/>
            <person name="Andreopoulos B."/>
            <person name="Lipzen A."/>
            <person name="Chen C."/>
            <person name="Yanf M."/>
            <person name="Daum C."/>
            <person name="Ng V."/>
            <person name="Clum A."/>
            <person name="Steindorff A."/>
            <person name="Ohm R."/>
            <person name="Martin F."/>
            <person name="Silar P."/>
            <person name="Natvig D."/>
            <person name="Lalanne C."/>
            <person name="Gautier V."/>
            <person name="Ament-velasquez S.L."/>
            <person name="Kruys A."/>
            <person name="Hutchinson M.I."/>
            <person name="Powell A.J."/>
            <person name="Barry K."/>
            <person name="Miller A.N."/>
            <person name="Grigoriev I.V."/>
            <person name="Debuchy R."/>
            <person name="Gladieux P."/>
            <person name="Thoren M.H."/>
            <person name="Johannesson H."/>
        </authorList>
    </citation>
    <scope>NUCLEOTIDE SEQUENCE</scope>
    <source>
        <strain evidence="3">SMH3391-2</strain>
    </source>
</reference>
<proteinExistence type="predicted"/>
<evidence type="ECO:0000259" key="2">
    <source>
        <dbReference type="Pfam" id="PF17111"/>
    </source>
</evidence>
<comment type="caution">
    <text evidence="3">The sequence shown here is derived from an EMBL/GenBank/DDBJ whole genome shotgun (WGS) entry which is preliminary data.</text>
</comment>